<dbReference type="InterPro" id="IPR050816">
    <property type="entry name" value="Flavin-dep_Halogenase_NPB"/>
</dbReference>
<keyword evidence="2" id="KW-0285">Flavoprotein</keyword>
<evidence type="ECO:0000256" key="1">
    <source>
        <dbReference type="PIRSR" id="PIRSR011396-1"/>
    </source>
</evidence>
<dbReference type="InterPro" id="IPR033856">
    <property type="entry name" value="Trp_halogen"/>
</dbReference>
<dbReference type="Pfam" id="PF04820">
    <property type="entry name" value="Trp_halogenase"/>
    <property type="match status" value="1"/>
</dbReference>
<dbReference type="GO" id="GO:0000166">
    <property type="term" value="F:nucleotide binding"/>
    <property type="evidence" value="ECO:0007669"/>
    <property type="project" value="UniProtKB-KW"/>
</dbReference>
<dbReference type="InterPro" id="IPR036188">
    <property type="entry name" value="FAD/NAD-bd_sf"/>
</dbReference>
<feature type="binding site" evidence="2">
    <location>
        <position position="347"/>
    </location>
    <ligand>
        <name>FAD</name>
        <dbReference type="ChEBI" id="CHEBI:57692"/>
    </ligand>
</feature>
<feature type="binding site" evidence="2">
    <location>
        <position position="197"/>
    </location>
    <ligand>
        <name>FAD</name>
        <dbReference type="ChEBI" id="CHEBI:57692"/>
    </ligand>
</feature>
<name>A0A6T9Y2I7_ALTMA</name>
<protein>
    <recommendedName>
        <fullName evidence="5">Tryptophan halogenase</fullName>
    </recommendedName>
</protein>
<reference evidence="3 4" key="1">
    <citation type="submission" date="2020-06" db="EMBL/GenBank/DDBJ databases">
        <authorList>
            <person name="Duchaud E."/>
        </authorList>
    </citation>
    <scope>NUCLEOTIDE SEQUENCE [LARGE SCALE GENOMIC DNA]</scope>
    <source>
        <strain evidence="3">Alteromonas fortis</strain>
    </source>
</reference>
<evidence type="ECO:0000256" key="2">
    <source>
        <dbReference type="PIRSR" id="PIRSR011396-2"/>
    </source>
</evidence>
<feature type="active site" evidence="1">
    <location>
        <position position="91"/>
    </location>
</feature>
<dbReference type="RefSeq" id="WP_179983134.1">
    <property type="nucleotide sequence ID" value="NZ_LR812090.1"/>
</dbReference>
<dbReference type="PIRSF" id="PIRSF011396">
    <property type="entry name" value="Trp_halogenase"/>
    <property type="match status" value="1"/>
</dbReference>
<keyword evidence="2" id="KW-0547">Nucleotide-binding</keyword>
<dbReference type="PANTHER" id="PTHR43747:SF4">
    <property type="entry name" value="FLAVIN-DEPENDENT TRYPTOPHAN HALOGENASE"/>
    <property type="match status" value="1"/>
</dbReference>
<keyword evidence="2" id="KW-0274">FAD</keyword>
<feature type="binding site" evidence="2">
    <location>
        <position position="91"/>
    </location>
    <ligand>
        <name>7-chloro-L-tryptophan</name>
        <dbReference type="ChEBI" id="CHEBI:58713"/>
    </ligand>
</feature>
<feature type="binding site" evidence="2">
    <location>
        <begin position="20"/>
        <end position="23"/>
    </location>
    <ligand>
        <name>FAD</name>
        <dbReference type="ChEBI" id="CHEBI:57692"/>
    </ligand>
</feature>
<gene>
    <name evidence="3" type="ORF">ALFOR1_30551</name>
</gene>
<sequence length="521" mass="59532">MESTHTSSEHNLRNIVILGGGTAGWITAGVIAATHRSNNSTNPSIKITLIEAPSIPIAGVGEGTWPSMRRTLKLLGVSETDFINQCNVTFKQGAKFRHWVTGRDDDEYYHPLVAPNHYNNINFAESFATQKFPFSFDKAVCTQGHICDLNLAPKNISHREYEGLLNYAYHLDANAFALFLKKHCTETLGVTHIEAEVERVEGEPDSPIKALVTNSSTRIEGDLFIDCSGFKSHLIGGHFNVEYQSCKDILFCDKAITTHLAYDNNAPLLPYTLSSATDAGWIWDIGLTNRRGVGHVYSSEFIDQEQAKSRLEHYAKRKLRDDEVRTFDIAPGHRKEFWKQNCVAVGLSAGFLEPLEASSLVLVEMAAKFIAEQLPRNTNVMGVIAKRFNEVFRYRWSQIIDFLKLHYVLSERKEAFWQQHRNQETWTKSLSENLLLWRYHCPWHNDFTHTEEVFPSASYQYVLYGMQPNYSFRNTAAQCQHKHYIELFAQDIELQLHQQKAQLYDQRTLLSNVRKFGFALG</sequence>
<evidence type="ECO:0008006" key="5">
    <source>
        <dbReference type="Google" id="ProtNLM"/>
    </source>
</evidence>
<dbReference type="GO" id="GO:0004497">
    <property type="term" value="F:monooxygenase activity"/>
    <property type="evidence" value="ECO:0007669"/>
    <property type="project" value="InterPro"/>
</dbReference>
<accession>A0A6T9Y2I7</accession>
<organism evidence="3 4">
    <name type="scientific">Alteromonas macleodii</name>
    <name type="common">Pseudoalteromonas macleodii</name>
    <dbReference type="NCBI Taxonomy" id="28108"/>
    <lineage>
        <taxon>Bacteria</taxon>
        <taxon>Pseudomonadati</taxon>
        <taxon>Pseudomonadota</taxon>
        <taxon>Gammaproteobacteria</taxon>
        <taxon>Alteromonadales</taxon>
        <taxon>Alteromonadaceae</taxon>
        <taxon>Alteromonas/Salinimonas group</taxon>
        <taxon>Alteromonas</taxon>
    </lineage>
</organism>
<dbReference type="Gene3D" id="3.50.50.60">
    <property type="entry name" value="FAD/NAD(P)-binding domain"/>
    <property type="match status" value="1"/>
</dbReference>
<evidence type="ECO:0000313" key="3">
    <source>
        <dbReference type="EMBL" id="CAB9493627.1"/>
    </source>
</evidence>
<dbReference type="EMBL" id="LR812090">
    <property type="protein sequence ID" value="CAB9493627.1"/>
    <property type="molecule type" value="Genomic_DNA"/>
</dbReference>
<dbReference type="AlphaFoldDB" id="A0A6T9Y2I7"/>
<dbReference type="SUPFAM" id="SSF51905">
    <property type="entry name" value="FAD/NAD(P)-binding domain"/>
    <property type="match status" value="1"/>
</dbReference>
<dbReference type="Proteomes" id="UP000509458">
    <property type="component" value="Chromosome"/>
</dbReference>
<evidence type="ECO:0000313" key="4">
    <source>
        <dbReference type="Proteomes" id="UP000509458"/>
    </source>
</evidence>
<dbReference type="PANTHER" id="PTHR43747">
    <property type="entry name" value="FAD-BINDING PROTEIN"/>
    <property type="match status" value="1"/>
</dbReference>
<proteinExistence type="predicted"/>
<dbReference type="InterPro" id="IPR006905">
    <property type="entry name" value="Flavin_halogenase"/>
</dbReference>
<feature type="binding site" evidence="2">
    <location>
        <position position="356"/>
    </location>
    <ligand>
        <name>L-tryptophan</name>
        <dbReference type="ChEBI" id="CHEBI:57912"/>
    </ligand>
</feature>